<feature type="coiled-coil region" evidence="1">
    <location>
        <begin position="252"/>
        <end position="301"/>
    </location>
</feature>
<feature type="compositionally biased region" description="Low complexity" evidence="2">
    <location>
        <begin position="1"/>
        <end position="26"/>
    </location>
</feature>
<protein>
    <submittedName>
        <fullName evidence="3">Uncharacterized protein</fullName>
    </submittedName>
</protein>
<organism evidence="3 4">
    <name type="scientific">Nocardia cyriacigeorgica</name>
    <dbReference type="NCBI Taxonomy" id="135487"/>
    <lineage>
        <taxon>Bacteria</taxon>
        <taxon>Bacillati</taxon>
        <taxon>Actinomycetota</taxon>
        <taxon>Actinomycetes</taxon>
        <taxon>Mycobacteriales</taxon>
        <taxon>Nocardiaceae</taxon>
        <taxon>Nocardia</taxon>
    </lineage>
</organism>
<accession>A0A6P1CYG5</accession>
<dbReference type="EMBL" id="JAAGVB010000114">
    <property type="protein sequence ID" value="NEW36822.1"/>
    <property type="molecule type" value="Genomic_DNA"/>
</dbReference>
<feature type="compositionally biased region" description="Basic and acidic residues" evidence="2">
    <location>
        <begin position="230"/>
        <end position="239"/>
    </location>
</feature>
<feature type="region of interest" description="Disordered" evidence="2">
    <location>
        <begin position="213"/>
        <end position="239"/>
    </location>
</feature>
<sequence length="943" mass="106070">MSSDGADVSTDGADASSDGTDASTDGDAADVDPRAQMSPEVRAEYDRLAAERAEAVARREEWREIRQMRAERHPIDDSDDYAALNRDNLGPTMDELRGRTMRVDEMPRRLAELDALERAAEQFNDADADVARLDEELARLERSVTPIGEYDRLVQQRQELAREREFWRAKRDDRAVRHGLVDDDGRVDEAALRGDRLEPTILRLYEEAGADTVIHPGGIDEGPSQSRSPRSSDDQAERRAAIAKLAEAASVCNRLDGEVDEVDRQLAELERAGVGEGRPRADEVAAELDRLARDRADQLRQIKPRRVMRDDLAMRLGVVDEQGRPDEAALAPDRLEETLRFLRARAQFDVLTGDGPRVLLRDIDALADAARDVNRVHNLVGRIQDEMAGLAGAWRAMIEGEGGRMVTPRVGIIVDGDATRIVVFGIRDQLGRPPRSDIDDAFATALRTNSLVAQSMMDDATTVELRRVRADREGVCTVEELGLLEVERLSTGWVGGNRLDIISWRDGEGRWHRIDPTRPDWQTGRDTSESGKPKAERYGKYSRKDPPDGVSGWAMEDVVNDITLPTDNVPDGKIPESTLPVNAPQAPTLYNASGLDPNQIFGQHWGADSYNIVRLLLMAAQVPKHPAVKAWIQRHPWIGRWVQARPWLQRIPPFGTVFRGYEWFAPPERNVQPMVRPWDPSDHRPGLDDVPESLRQQWEREAAQWQRVQDWADAEYDRFLADPGDLDRIAEGIEQHRRAQQVDRAREVVDRVRQDLVDGRSGVDPRGDVDAQIEALHAEVDRVAEALADQFAADDPAAIRDTIEDVRELLIAGVDPDLIARTLAEHMRDDVPVFTPEQLAQIRRHLMETELLVRDYADPNGRFVRKPMDRLADIAEAWNRLRDGPPLPQDFILLHDALAESEYLLANPLATWQDANAYAIGLGYHWDADRPPLTAWRAGTPYT</sequence>
<feature type="compositionally biased region" description="Basic and acidic residues" evidence="2">
    <location>
        <begin position="526"/>
        <end position="547"/>
    </location>
</feature>
<dbReference type="AlphaFoldDB" id="A0A6P1CYG5"/>
<evidence type="ECO:0000313" key="3">
    <source>
        <dbReference type="EMBL" id="NEW36822.1"/>
    </source>
</evidence>
<name>A0A6P1CYG5_9NOCA</name>
<gene>
    <name evidence="3" type="ORF">GV791_30335</name>
</gene>
<proteinExistence type="predicted"/>
<evidence type="ECO:0000256" key="1">
    <source>
        <dbReference type="SAM" id="Coils"/>
    </source>
</evidence>
<comment type="caution">
    <text evidence="3">The sequence shown here is derived from an EMBL/GenBank/DDBJ whole genome shotgun (WGS) entry which is preliminary data.</text>
</comment>
<evidence type="ECO:0000256" key="2">
    <source>
        <dbReference type="SAM" id="MobiDB-lite"/>
    </source>
</evidence>
<feature type="non-terminal residue" evidence="3">
    <location>
        <position position="943"/>
    </location>
</feature>
<dbReference type="Proteomes" id="UP000471166">
    <property type="component" value="Unassembled WGS sequence"/>
</dbReference>
<feature type="coiled-coil region" evidence="1">
    <location>
        <begin position="116"/>
        <end position="170"/>
    </location>
</feature>
<feature type="region of interest" description="Disordered" evidence="2">
    <location>
        <begin position="1"/>
        <end position="43"/>
    </location>
</feature>
<keyword evidence="1" id="KW-0175">Coiled coil</keyword>
<feature type="region of interest" description="Disordered" evidence="2">
    <location>
        <begin position="515"/>
        <end position="549"/>
    </location>
</feature>
<reference evidence="3 4" key="1">
    <citation type="submission" date="2020-01" db="EMBL/GenBank/DDBJ databases">
        <title>Genetics and antimicrobial susceptibilities of Nocardia species isolated from the soil; a comparison with species isolated from humans.</title>
        <authorList>
            <person name="Carrasco G."/>
            <person name="Monzon S."/>
            <person name="Sansegundo M."/>
            <person name="Garcia E."/>
            <person name="Garrido N."/>
            <person name="Medina M.J."/>
            <person name="Villalon P."/>
            <person name="Ramirez-Arocha A.C."/>
            <person name="Jimenez P."/>
            <person name="Cuesta I."/>
            <person name="Valdezate S."/>
        </authorList>
    </citation>
    <scope>NUCLEOTIDE SEQUENCE [LARGE SCALE GENOMIC DNA]</scope>
    <source>
        <strain evidence="3 4">CNM20110626</strain>
    </source>
</reference>
<evidence type="ECO:0000313" key="4">
    <source>
        <dbReference type="Proteomes" id="UP000471166"/>
    </source>
</evidence>